<feature type="transmembrane region" description="Helical" evidence="1">
    <location>
        <begin position="145"/>
        <end position="166"/>
    </location>
</feature>
<feature type="transmembrane region" description="Helical" evidence="1">
    <location>
        <begin position="27"/>
        <end position="48"/>
    </location>
</feature>
<protein>
    <submittedName>
        <fullName evidence="3">Uncharacterized protein</fullName>
    </submittedName>
</protein>
<dbReference type="AlphaFoldDB" id="A0AA85IX88"/>
<sequence length="250" mass="27649">MKSLVMYETSKNAKFAVTYAEGCYLKYLILSCATVLMTIIITMCSATIPTLQKVYGTPLLPFIFFVLGLTLTGVILFVKKVHERSSLFIGLLILAVLLLSWGIPGITAAVGLWNILSWFLTLAVSVAALILGYKKEKLSKKASIIFLSFAGGIAGVGFIVFITLIATKNHNISAYLTPLIFICALLTVLYLTGQGIKRCSRPETSSLLPIWLTLITWTAVVIIYILISIMFPENKRYKTETQKLYINLFA</sequence>
<keyword evidence="1" id="KW-1133">Transmembrane helix</keyword>
<dbReference type="WBParaSite" id="TREG1_126580.1">
    <property type="protein sequence ID" value="TREG1_126580.1"/>
    <property type="gene ID" value="TREG1_126580"/>
</dbReference>
<reference evidence="3" key="2">
    <citation type="submission" date="2023-11" db="UniProtKB">
        <authorList>
            <consortium name="WormBaseParasite"/>
        </authorList>
    </citation>
    <scope>IDENTIFICATION</scope>
</reference>
<feature type="transmembrane region" description="Helical" evidence="1">
    <location>
        <begin position="60"/>
        <end position="78"/>
    </location>
</feature>
<evidence type="ECO:0000313" key="3">
    <source>
        <dbReference type="WBParaSite" id="TREG1_126580.1"/>
    </source>
</evidence>
<proteinExistence type="predicted"/>
<reference evidence="2" key="1">
    <citation type="submission" date="2022-06" db="EMBL/GenBank/DDBJ databases">
        <authorList>
            <person name="Berger JAMES D."/>
            <person name="Berger JAMES D."/>
        </authorList>
    </citation>
    <scope>NUCLEOTIDE SEQUENCE [LARGE SCALE GENOMIC DNA]</scope>
</reference>
<organism evidence="2 3">
    <name type="scientific">Trichobilharzia regenti</name>
    <name type="common">Nasal bird schistosome</name>
    <dbReference type="NCBI Taxonomy" id="157069"/>
    <lineage>
        <taxon>Eukaryota</taxon>
        <taxon>Metazoa</taxon>
        <taxon>Spiralia</taxon>
        <taxon>Lophotrochozoa</taxon>
        <taxon>Platyhelminthes</taxon>
        <taxon>Trematoda</taxon>
        <taxon>Digenea</taxon>
        <taxon>Strigeidida</taxon>
        <taxon>Schistosomatoidea</taxon>
        <taxon>Schistosomatidae</taxon>
        <taxon>Trichobilharzia</taxon>
    </lineage>
</organism>
<keyword evidence="1" id="KW-0472">Membrane</keyword>
<keyword evidence="2" id="KW-1185">Reference proteome</keyword>
<feature type="transmembrane region" description="Helical" evidence="1">
    <location>
        <begin position="85"/>
        <end position="103"/>
    </location>
</feature>
<evidence type="ECO:0000256" key="1">
    <source>
        <dbReference type="SAM" id="Phobius"/>
    </source>
</evidence>
<feature type="transmembrane region" description="Helical" evidence="1">
    <location>
        <begin position="172"/>
        <end position="191"/>
    </location>
</feature>
<evidence type="ECO:0000313" key="2">
    <source>
        <dbReference type="Proteomes" id="UP000050795"/>
    </source>
</evidence>
<feature type="transmembrane region" description="Helical" evidence="1">
    <location>
        <begin position="115"/>
        <end position="133"/>
    </location>
</feature>
<feature type="transmembrane region" description="Helical" evidence="1">
    <location>
        <begin position="211"/>
        <end position="231"/>
    </location>
</feature>
<name>A0AA85IX88_TRIRE</name>
<accession>A0AA85IX88</accession>
<dbReference type="Proteomes" id="UP000050795">
    <property type="component" value="Unassembled WGS sequence"/>
</dbReference>
<keyword evidence="1" id="KW-0812">Transmembrane</keyword>